<evidence type="ECO:0000313" key="4">
    <source>
        <dbReference type="EMBL" id="KAL3830281.1"/>
    </source>
</evidence>
<comment type="caution">
    <text evidence="4">The sequence shown here is derived from an EMBL/GenBank/DDBJ whole genome shotgun (WGS) entry which is preliminary data.</text>
</comment>
<evidence type="ECO:0000256" key="2">
    <source>
        <dbReference type="ARBA" id="ARBA00022690"/>
    </source>
</evidence>
<gene>
    <name evidence="4" type="ORF">ACJIZ3_019083</name>
</gene>
<dbReference type="Pfam" id="PF00280">
    <property type="entry name" value="potato_inhibit"/>
    <property type="match status" value="1"/>
</dbReference>
<proteinExistence type="inferred from homology"/>
<evidence type="ECO:0000256" key="1">
    <source>
        <dbReference type="ARBA" id="ARBA00008210"/>
    </source>
</evidence>
<dbReference type="GO" id="GO:0004867">
    <property type="term" value="F:serine-type endopeptidase inhibitor activity"/>
    <property type="evidence" value="ECO:0007669"/>
    <property type="project" value="UniProtKB-KW"/>
</dbReference>
<dbReference type="Proteomes" id="UP001634393">
    <property type="component" value="Unassembled WGS sequence"/>
</dbReference>
<dbReference type="SUPFAM" id="SSF54654">
    <property type="entry name" value="CI-2 family of serine protease inhibitors"/>
    <property type="match status" value="1"/>
</dbReference>
<evidence type="ECO:0000313" key="5">
    <source>
        <dbReference type="Proteomes" id="UP001634393"/>
    </source>
</evidence>
<keyword evidence="5" id="KW-1185">Reference proteome</keyword>
<dbReference type="EMBL" id="JBJXBP010000005">
    <property type="protein sequence ID" value="KAL3830281.1"/>
    <property type="molecule type" value="Genomic_DNA"/>
</dbReference>
<protein>
    <submittedName>
        <fullName evidence="4">Uncharacterized protein</fullName>
    </submittedName>
</protein>
<dbReference type="PANTHER" id="PTHR33091">
    <property type="entry name" value="PROTEIN, PUTATIVE, EXPRESSED-RELATED"/>
    <property type="match status" value="1"/>
</dbReference>
<sequence length="86" mass="9639">MSDFTCQSFSCSSRKCCAMVSSHRYEWPEVVGLDGLRAKQIIISENPEVTVDFIRPGQGYFMDFCCNRVRIKIDGHGKVASTPMIG</sequence>
<dbReference type="AlphaFoldDB" id="A0ABD3T0V5"/>
<dbReference type="PROSITE" id="PS00285">
    <property type="entry name" value="POTATO_INHIBITOR"/>
    <property type="match status" value="1"/>
</dbReference>
<keyword evidence="3" id="KW-0722">Serine protease inhibitor</keyword>
<keyword evidence="2" id="KW-0646">Protease inhibitor</keyword>
<reference evidence="4 5" key="1">
    <citation type="submission" date="2024-12" db="EMBL/GenBank/DDBJ databases">
        <title>The unique morphological basis and parallel evolutionary history of personate flowers in Penstemon.</title>
        <authorList>
            <person name="Depatie T.H."/>
            <person name="Wessinger C.A."/>
        </authorList>
    </citation>
    <scope>NUCLEOTIDE SEQUENCE [LARGE SCALE GENOMIC DNA]</scope>
    <source>
        <strain evidence="4">WTNN_2</strain>
        <tissue evidence="4">Leaf</tissue>
    </source>
</reference>
<dbReference type="PANTHER" id="PTHR33091:SF29">
    <property type="entry name" value="SUBTILISIN INHIBITOR 1"/>
    <property type="match status" value="1"/>
</dbReference>
<comment type="similarity">
    <text evidence="1">Belongs to the protease inhibitor I13 (potato type I serine protease inhibitor) family.</text>
</comment>
<dbReference type="InterPro" id="IPR000864">
    <property type="entry name" value="Prot_inh_pot1"/>
</dbReference>
<organism evidence="4 5">
    <name type="scientific">Penstemon smallii</name>
    <dbReference type="NCBI Taxonomy" id="265156"/>
    <lineage>
        <taxon>Eukaryota</taxon>
        <taxon>Viridiplantae</taxon>
        <taxon>Streptophyta</taxon>
        <taxon>Embryophyta</taxon>
        <taxon>Tracheophyta</taxon>
        <taxon>Spermatophyta</taxon>
        <taxon>Magnoliopsida</taxon>
        <taxon>eudicotyledons</taxon>
        <taxon>Gunneridae</taxon>
        <taxon>Pentapetalae</taxon>
        <taxon>asterids</taxon>
        <taxon>lamiids</taxon>
        <taxon>Lamiales</taxon>
        <taxon>Plantaginaceae</taxon>
        <taxon>Cheloneae</taxon>
        <taxon>Penstemon</taxon>
    </lineage>
</organism>
<name>A0ABD3T0V5_9LAMI</name>
<evidence type="ECO:0000256" key="3">
    <source>
        <dbReference type="ARBA" id="ARBA00022900"/>
    </source>
</evidence>
<accession>A0ABD3T0V5</accession>
<dbReference type="Gene3D" id="3.30.10.10">
    <property type="entry name" value="Trypsin Inhibitor V, subunit A"/>
    <property type="match status" value="1"/>
</dbReference>
<dbReference type="InterPro" id="IPR036354">
    <property type="entry name" value="Prot_inh_pot1_sf"/>
</dbReference>